<feature type="region of interest" description="Disordered" evidence="7">
    <location>
        <begin position="83"/>
        <end position="114"/>
    </location>
</feature>
<organism evidence="9 10">
    <name type="scientific">Stephania yunnanensis</name>
    <dbReference type="NCBI Taxonomy" id="152371"/>
    <lineage>
        <taxon>Eukaryota</taxon>
        <taxon>Viridiplantae</taxon>
        <taxon>Streptophyta</taxon>
        <taxon>Embryophyta</taxon>
        <taxon>Tracheophyta</taxon>
        <taxon>Spermatophyta</taxon>
        <taxon>Magnoliopsida</taxon>
        <taxon>Ranunculales</taxon>
        <taxon>Menispermaceae</taxon>
        <taxon>Menispermoideae</taxon>
        <taxon>Cissampelideae</taxon>
        <taxon>Stephania</taxon>
    </lineage>
</organism>
<accession>A0AAP0LGW1</accession>
<evidence type="ECO:0000256" key="5">
    <source>
        <dbReference type="ARBA" id="ARBA00023242"/>
    </source>
</evidence>
<comment type="caution">
    <text evidence="9">The sequence shown here is derived from an EMBL/GenBank/DDBJ whole genome shotgun (WGS) entry which is preliminary data.</text>
</comment>
<dbReference type="Pfam" id="PF04844">
    <property type="entry name" value="Ovate"/>
    <property type="match status" value="1"/>
</dbReference>
<dbReference type="PANTHER" id="PTHR33057:SF128">
    <property type="entry name" value="TRANSCRIPTION REPRESSOR OFP3"/>
    <property type="match status" value="1"/>
</dbReference>
<dbReference type="AlphaFoldDB" id="A0AAP0LGW1"/>
<dbReference type="Proteomes" id="UP001420932">
    <property type="component" value="Unassembled WGS sequence"/>
</dbReference>
<comment type="function">
    <text evidence="6">Transcriptional repressor that regulates multiple aspects of plant growth and development.</text>
</comment>
<keyword evidence="5 6" id="KW-0539">Nucleus</keyword>
<name>A0AAP0LGW1_9MAGN</name>
<evidence type="ECO:0000256" key="6">
    <source>
        <dbReference type="RuleBase" id="RU367028"/>
    </source>
</evidence>
<feature type="region of interest" description="Disordered" evidence="7">
    <location>
        <begin position="260"/>
        <end position="284"/>
    </location>
</feature>
<dbReference type="EMBL" id="JBBNAF010000001">
    <property type="protein sequence ID" value="KAK9167959.1"/>
    <property type="molecule type" value="Genomic_DNA"/>
</dbReference>
<dbReference type="InterPro" id="IPR006458">
    <property type="entry name" value="Ovate_C"/>
</dbReference>
<keyword evidence="3 6" id="KW-0805">Transcription regulation</keyword>
<keyword evidence="10" id="KW-1185">Reference proteome</keyword>
<feature type="compositionally biased region" description="Low complexity" evidence="7">
    <location>
        <begin position="47"/>
        <end position="65"/>
    </location>
</feature>
<protein>
    <recommendedName>
        <fullName evidence="6">Transcription repressor</fullName>
    </recommendedName>
    <alternativeName>
        <fullName evidence="6">Ovate family protein</fullName>
    </alternativeName>
</protein>
<feature type="compositionally biased region" description="Basic residues" evidence="7">
    <location>
        <begin position="95"/>
        <end position="105"/>
    </location>
</feature>
<feature type="region of interest" description="Disordered" evidence="7">
    <location>
        <begin position="137"/>
        <end position="159"/>
    </location>
</feature>
<keyword evidence="2 6" id="KW-0678">Repressor</keyword>
<evidence type="ECO:0000256" key="2">
    <source>
        <dbReference type="ARBA" id="ARBA00022491"/>
    </source>
</evidence>
<evidence type="ECO:0000256" key="7">
    <source>
        <dbReference type="SAM" id="MobiDB-lite"/>
    </source>
</evidence>
<sequence>MLDGQVQVQIIRYDPKRLVLQVERHGQQQQQQRGPRNQTNSKKKHTISSSSSSTTTTTTQQTQISQHRHSYYFSSDPLKPIKALSDLNFTDPPRKSSRRRSKRRPINAISESPKLVASSVSSHCRCRASLESLDHSVSTTEHSVSPNELNESISPEFESDREDPFVGIDSWTSSCPCRVSSSTADIIIDMDTAKKEAFSGKLDMFDSIPGVELPPILTKPAKFNDMITEIKNRDVEKARIRRNPAKNLVDKDVLVHRISVKTEKEQRSGSNSHRKSSSVTSPGVKIRANSPRIACKKIQAHNRNSKLRRRNLSDSFAVVKSSFDPQKDFRESMVEMILENNIRASKDLEDLLACYLSLNSNEYHDLIVKAFEQIWFDLTDIRL</sequence>
<comment type="subcellular location">
    <subcellularLocation>
        <location evidence="1 6">Nucleus</location>
    </subcellularLocation>
</comment>
<evidence type="ECO:0000256" key="3">
    <source>
        <dbReference type="ARBA" id="ARBA00023015"/>
    </source>
</evidence>
<gene>
    <name evidence="9" type="ORF">Syun_000099</name>
</gene>
<dbReference type="PROSITE" id="PS51754">
    <property type="entry name" value="OVATE"/>
    <property type="match status" value="1"/>
</dbReference>
<evidence type="ECO:0000256" key="1">
    <source>
        <dbReference type="ARBA" id="ARBA00004123"/>
    </source>
</evidence>
<feature type="domain" description="OVATE" evidence="8">
    <location>
        <begin position="318"/>
        <end position="377"/>
    </location>
</feature>
<dbReference type="InterPro" id="IPR038933">
    <property type="entry name" value="Ovate"/>
</dbReference>
<feature type="compositionally biased region" description="Polar residues" evidence="7">
    <location>
        <begin position="137"/>
        <end position="153"/>
    </location>
</feature>
<dbReference type="GO" id="GO:0005634">
    <property type="term" value="C:nucleus"/>
    <property type="evidence" value="ECO:0007669"/>
    <property type="project" value="UniProtKB-SubCell"/>
</dbReference>
<dbReference type="PANTHER" id="PTHR33057">
    <property type="entry name" value="TRANSCRIPTION REPRESSOR OFP7-RELATED"/>
    <property type="match status" value="1"/>
</dbReference>
<keyword evidence="4 6" id="KW-0804">Transcription</keyword>
<feature type="region of interest" description="Disordered" evidence="7">
    <location>
        <begin position="23"/>
        <end position="70"/>
    </location>
</feature>
<proteinExistence type="predicted"/>
<dbReference type="NCBIfam" id="TIGR01568">
    <property type="entry name" value="A_thal_3678"/>
    <property type="match status" value="1"/>
</dbReference>
<evidence type="ECO:0000256" key="4">
    <source>
        <dbReference type="ARBA" id="ARBA00023163"/>
    </source>
</evidence>
<reference evidence="9 10" key="1">
    <citation type="submission" date="2024-01" db="EMBL/GenBank/DDBJ databases">
        <title>Genome assemblies of Stephania.</title>
        <authorList>
            <person name="Yang L."/>
        </authorList>
    </citation>
    <scope>NUCLEOTIDE SEQUENCE [LARGE SCALE GENOMIC DNA]</scope>
    <source>
        <strain evidence="9">YNDBR</strain>
        <tissue evidence="9">Leaf</tissue>
    </source>
</reference>
<dbReference type="GO" id="GO:0045892">
    <property type="term" value="P:negative regulation of DNA-templated transcription"/>
    <property type="evidence" value="ECO:0007669"/>
    <property type="project" value="UniProtKB-UniRule"/>
</dbReference>
<evidence type="ECO:0000313" key="10">
    <source>
        <dbReference type="Proteomes" id="UP001420932"/>
    </source>
</evidence>
<evidence type="ECO:0000259" key="8">
    <source>
        <dbReference type="PROSITE" id="PS51754"/>
    </source>
</evidence>
<evidence type="ECO:0000313" key="9">
    <source>
        <dbReference type="EMBL" id="KAK9167959.1"/>
    </source>
</evidence>